<accession>A0ABQ9HM03</accession>
<comment type="caution">
    <text evidence="1">The sequence shown here is derived from an EMBL/GenBank/DDBJ whole genome shotgun (WGS) entry which is preliminary data.</text>
</comment>
<reference evidence="1 2" key="1">
    <citation type="submission" date="2023-02" db="EMBL/GenBank/DDBJ databases">
        <title>LHISI_Scaffold_Assembly.</title>
        <authorList>
            <person name="Stuart O.P."/>
            <person name="Cleave R."/>
            <person name="Magrath M.J.L."/>
            <person name="Mikheyev A.S."/>
        </authorList>
    </citation>
    <scope>NUCLEOTIDE SEQUENCE [LARGE SCALE GENOMIC DNA]</scope>
    <source>
        <strain evidence="1">Daus_M_001</strain>
        <tissue evidence="1">Leg muscle</tissue>
    </source>
</reference>
<sequence length="506" mass="56689">MDTVEEGKNIDVAFRLWSLETYLGLPASQRINWMVNTSFASEKPRNIMKKINKPSICCLVLSVVSGLSCRACRDYVTPASVGEQSDEKCGHHIDARKFPEEGTYPTDNATIRAAAAAGKTAATSLCKIRHSGRYTGHCGTRHGISRLVRPDLLPDLVIGHVLVFVGCSISGFVPGQSHRSFRAQGRSPLQEHINKCGSGANATNRTNSSEREKACKIEKRVSLGENLWNNRSGKMVYWLPKWRSKMVIYLLPIWRRTGFQHGIRMTVLKEREVRESKMLAGFPRATESEPEVLCPRLPINLLLARCTSSRSKIALLYGIWHRSYETSAMTSRARLVVLVISPLAPPYHSRTFQRPMEQRRNTRTGEMEELRRTSSTYDGARRVSSIHDTVVASSAFELGSPWRQTPVLGFIKTSTTRKKKTCTCYPTAKAARLAKEFHAKAIRVQIPTMPQLFLGCWKHDGRCHMATGSFEELFLAKKRGSVNCDTATLIKRVIAAKRKTCESACS</sequence>
<evidence type="ECO:0000313" key="2">
    <source>
        <dbReference type="Proteomes" id="UP001159363"/>
    </source>
</evidence>
<keyword evidence="2" id="KW-1185">Reference proteome</keyword>
<dbReference type="EMBL" id="JARBHB010000004">
    <property type="protein sequence ID" value="KAJ8885405.1"/>
    <property type="molecule type" value="Genomic_DNA"/>
</dbReference>
<gene>
    <name evidence="1" type="ORF">PR048_011602</name>
</gene>
<protein>
    <submittedName>
        <fullName evidence="1">Uncharacterized protein</fullName>
    </submittedName>
</protein>
<proteinExistence type="predicted"/>
<evidence type="ECO:0000313" key="1">
    <source>
        <dbReference type="EMBL" id="KAJ8885405.1"/>
    </source>
</evidence>
<organism evidence="1 2">
    <name type="scientific">Dryococelus australis</name>
    <dbReference type="NCBI Taxonomy" id="614101"/>
    <lineage>
        <taxon>Eukaryota</taxon>
        <taxon>Metazoa</taxon>
        <taxon>Ecdysozoa</taxon>
        <taxon>Arthropoda</taxon>
        <taxon>Hexapoda</taxon>
        <taxon>Insecta</taxon>
        <taxon>Pterygota</taxon>
        <taxon>Neoptera</taxon>
        <taxon>Polyneoptera</taxon>
        <taxon>Phasmatodea</taxon>
        <taxon>Verophasmatodea</taxon>
        <taxon>Anareolatae</taxon>
        <taxon>Phasmatidae</taxon>
        <taxon>Eurycanthinae</taxon>
        <taxon>Dryococelus</taxon>
    </lineage>
</organism>
<dbReference type="Proteomes" id="UP001159363">
    <property type="component" value="Chromosome X"/>
</dbReference>
<name>A0ABQ9HM03_9NEOP</name>